<keyword evidence="3" id="KW-0804">Transcription</keyword>
<evidence type="ECO:0000256" key="5">
    <source>
        <dbReference type="SAM" id="MobiDB-lite"/>
    </source>
</evidence>
<dbReference type="Pfam" id="PF00440">
    <property type="entry name" value="TetR_N"/>
    <property type="match status" value="1"/>
</dbReference>
<dbReference type="InterPro" id="IPR050109">
    <property type="entry name" value="HTH-type_TetR-like_transc_reg"/>
</dbReference>
<dbReference type="GO" id="GO:0000976">
    <property type="term" value="F:transcription cis-regulatory region binding"/>
    <property type="evidence" value="ECO:0007669"/>
    <property type="project" value="TreeGrafter"/>
</dbReference>
<keyword evidence="2 4" id="KW-0238">DNA-binding</keyword>
<dbReference type="GO" id="GO:0003700">
    <property type="term" value="F:DNA-binding transcription factor activity"/>
    <property type="evidence" value="ECO:0007669"/>
    <property type="project" value="TreeGrafter"/>
</dbReference>
<feature type="region of interest" description="Disordered" evidence="5">
    <location>
        <begin position="1"/>
        <end position="29"/>
    </location>
</feature>
<protein>
    <submittedName>
        <fullName evidence="7">TetR/AcrR family transcriptional regulator</fullName>
    </submittedName>
</protein>
<keyword evidence="8" id="KW-1185">Reference proteome</keyword>
<dbReference type="InterPro" id="IPR001647">
    <property type="entry name" value="HTH_TetR"/>
</dbReference>
<dbReference type="PRINTS" id="PR00455">
    <property type="entry name" value="HTHTETR"/>
</dbReference>
<dbReference type="InterPro" id="IPR009057">
    <property type="entry name" value="Homeodomain-like_sf"/>
</dbReference>
<dbReference type="PROSITE" id="PS50977">
    <property type="entry name" value="HTH_TETR_2"/>
    <property type="match status" value="1"/>
</dbReference>
<dbReference type="InterPro" id="IPR049445">
    <property type="entry name" value="TetR_SbtR-like_C"/>
</dbReference>
<evidence type="ECO:0000256" key="2">
    <source>
        <dbReference type="ARBA" id="ARBA00023125"/>
    </source>
</evidence>
<dbReference type="EMBL" id="JAAXPI010000071">
    <property type="protein sequence ID" value="NKZ08112.1"/>
    <property type="molecule type" value="Genomic_DNA"/>
</dbReference>
<dbReference type="Pfam" id="PF21597">
    <property type="entry name" value="TetR_C_43"/>
    <property type="match status" value="1"/>
</dbReference>
<feature type="domain" description="HTH tetR-type" evidence="6">
    <location>
        <begin position="37"/>
        <end position="96"/>
    </location>
</feature>
<dbReference type="PANTHER" id="PTHR30055">
    <property type="entry name" value="HTH-TYPE TRANSCRIPTIONAL REGULATOR RUTR"/>
    <property type="match status" value="1"/>
</dbReference>
<proteinExistence type="predicted"/>
<dbReference type="Gene3D" id="1.10.357.10">
    <property type="entry name" value="Tetracycline Repressor, domain 2"/>
    <property type="match status" value="1"/>
</dbReference>
<evidence type="ECO:0000313" key="8">
    <source>
        <dbReference type="Proteomes" id="UP000579250"/>
    </source>
</evidence>
<dbReference type="InterPro" id="IPR036271">
    <property type="entry name" value="Tet_transcr_reg_TetR-rel_C_sf"/>
</dbReference>
<dbReference type="Proteomes" id="UP000579250">
    <property type="component" value="Unassembled WGS sequence"/>
</dbReference>
<sequence>MPPNRRRPVPAGKGPTTHVTSDDTPKAPARAVRADVRRNRARLLAAAYETFQRDGADASLEGVARTAGVGIGTLYRHFPTRQHLLEALLAGVYEELAAAARDLLVSPAPGEALMTWLRAFVSQVTVFRGLAASAVVSLRDGRPEPSPARRAMCEAGEALFTRAQRAGDAPAGTAFADVLWLTGAIAAVTEREPDAAGRLLSLAAAGMAPGAR</sequence>
<evidence type="ECO:0000313" key="7">
    <source>
        <dbReference type="EMBL" id="NKZ08112.1"/>
    </source>
</evidence>
<reference evidence="7 8" key="1">
    <citation type="submission" date="2020-04" db="EMBL/GenBank/DDBJ databases">
        <title>MicrobeNet Type strains.</title>
        <authorList>
            <person name="Nicholson A.C."/>
        </authorList>
    </citation>
    <scope>NUCLEOTIDE SEQUENCE [LARGE SCALE GENOMIC DNA]</scope>
    <source>
        <strain evidence="7 8">ATCC BAA-277</strain>
    </source>
</reference>
<evidence type="ECO:0000256" key="3">
    <source>
        <dbReference type="ARBA" id="ARBA00023163"/>
    </source>
</evidence>
<keyword evidence="1" id="KW-0805">Transcription regulation</keyword>
<gene>
    <name evidence="7" type="ORF">HGB48_30930</name>
</gene>
<dbReference type="AlphaFoldDB" id="A0A846ZA95"/>
<dbReference type="PANTHER" id="PTHR30055:SF234">
    <property type="entry name" value="HTH-TYPE TRANSCRIPTIONAL REGULATOR BETI"/>
    <property type="match status" value="1"/>
</dbReference>
<name>A0A846ZA95_9ACTN</name>
<dbReference type="SUPFAM" id="SSF46689">
    <property type="entry name" value="Homeodomain-like"/>
    <property type="match status" value="1"/>
</dbReference>
<accession>A0A846ZA95</accession>
<evidence type="ECO:0000256" key="4">
    <source>
        <dbReference type="PROSITE-ProRule" id="PRU00335"/>
    </source>
</evidence>
<feature type="DNA-binding region" description="H-T-H motif" evidence="4">
    <location>
        <begin position="59"/>
        <end position="78"/>
    </location>
</feature>
<evidence type="ECO:0000256" key="1">
    <source>
        <dbReference type="ARBA" id="ARBA00023015"/>
    </source>
</evidence>
<dbReference type="SUPFAM" id="SSF48498">
    <property type="entry name" value="Tetracyclin repressor-like, C-terminal domain"/>
    <property type="match status" value="1"/>
</dbReference>
<evidence type="ECO:0000259" key="6">
    <source>
        <dbReference type="PROSITE" id="PS50977"/>
    </source>
</evidence>
<comment type="caution">
    <text evidence="7">The sequence shown here is derived from an EMBL/GenBank/DDBJ whole genome shotgun (WGS) entry which is preliminary data.</text>
</comment>
<organism evidence="7 8">
    <name type="scientific">Actinomadura latina</name>
    <dbReference type="NCBI Taxonomy" id="163603"/>
    <lineage>
        <taxon>Bacteria</taxon>
        <taxon>Bacillati</taxon>
        <taxon>Actinomycetota</taxon>
        <taxon>Actinomycetes</taxon>
        <taxon>Streptosporangiales</taxon>
        <taxon>Thermomonosporaceae</taxon>
        <taxon>Actinomadura</taxon>
    </lineage>
</organism>